<reference evidence="1" key="1">
    <citation type="journal article" date="2020" name="Fungal Divers.">
        <title>Resolving the Mortierellaceae phylogeny through synthesis of multi-gene phylogenetics and phylogenomics.</title>
        <authorList>
            <person name="Vandepol N."/>
            <person name="Liber J."/>
            <person name="Desiro A."/>
            <person name="Na H."/>
            <person name="Kennedy M."/>
            <person name="Barry K."/>
            <person name="Grigoriev I.V."/>
            <person name="Miller A.N."/>
            <person name="O'Donnell K."/>
            <person name="Stajich J.E."/>
            <person name="Bonito G."/>
        </authorList>
    </citation>
    <scope>NUCLEOTIDE SEQUENCE</scope>
    <source>
        <strain evidence="1">NVP60</strain>
    </source>
</reference>
<dbReference type="AlphaFoldDB" id="A0A9P6QQK2"/>
<dbReference type="Proteomes" id="UP000823405">
    <property type="component" value="Unassembled WGS sequence"/>
</dbReference>
<proteinExistence type="predicted"/>
<name>A0A9P6QQK2_9FUNG</name>
<gene>
    <name evidence="1" type="ORF">BGZ97_009135</name>
</gene>
<evidence type="ECO:0000313" key="1">
    <source>
        <dbReference type="EMBL" id="KAG0282128.1"/>
    </source>
</evidence>
<comment type="caution">
    <text evidence="1">The sequence shown here is derived from an EMBL/GenBank/DDBJ whole genome shotgun (WGS) entry which is preliminary data.</text>
</comment>
<keyword evidence="2" id="KW-1185">Reference proteome</keyword>
<organism evidence="1 2">
    <name type="scientific">Linnemannia gamsii</name>
    <dbReference type="NCBI Taxonomy" id="64522"/>
    <lineage>
        <taxon>Eukaryota</taxon>
        <taxon>Fungi</taxon>
        <taxon>Fungi incertae sedis</taxon>
        <taxon>Mucoromycota</taxon>
        <taxon>Mortierellomycotina</taxon>
        <taxon>Mortierellomycetes</taxon>
        <taxon>Mortierellales</taxon>
        <taxon>Mortierellaceae</taxon>
        <taxon>Linnemannia</taxon>
    </lineage>
</organism>
<sequence length="67" mass="7259">MKIFENSIRVFVLFGADTNRTYHLPAVIADCVGGLEIKIQGVLPGAGYAQSEAGVRRQLKVALDRQG</sequence>
<evidence type="ECO:0000313" key="2">
    <source>
        <dbReference type="Proteomes" id="UP000823405"/>
    </source>
</evidence>
<protein>
    <submittedName>
        <fullName evidence="1">Uncharacterized protein</fullName>
    </submittedName>
</protein>
<accession>A0A9P6QQK2</accession>
<dbReference type="EMBL" id="JAAAIN010004317">
    <property type="protein sequence ID" value="KAG0282128.1"/>
    <property type="molecule type" value="Genomic_DNA"/>
</dbReference>